<reference evidence="3" key="1">
    <citation type="submission" date="2020-10" db="EMBL/GenBank/DDBJ databases">
        <authorList>
            <person name="Gilroy R."/>
        </authorList>
    </citation>
    <scope>NUCLEOTIDE SEQUENCE</scope>
    <source>
        <strain evidence="3">CHK180-2868</strain>
    </source>
</reference>
<dbReference type="AlphaFoldDB" id="A0A9D1A5L9"/>
<evidence type="ECO:0000256" key="1">
    <source>
        <dbReference type="SAM" id="Phobius"/>
    </source>
</evidence>
<accession>A0A9D1A5L9</accession>
<dbReference type="Proteomes" id="UP000824250">
    <property type="component" value="Unassembled WGS sequence"/>
</dbReference>
<comment type="caution">
    <text evidence="3">The sequence shown here is derived from an EMBL/GenBank/DDBJ whole genome shotgun (WGS) entry which is preliminary data.</text>
</comment>
<proteinExistence type="predicted"/>
<dbReference type="Gene3D" id="2.60.40.680">
    <property type="match status" value="1"/>
</dbReference>
<feature type="transmembrane region" description="Helical" evidence="1">
    <location>
        <begin position="599"/>
        <end position="618"/>
    </location>
</feature>
<keyword evidence="1" id="KW-0812">Transmembrane</keyword>
<evidence type="ECO:0000313" key="3">
    <source>
        <dbReference type="EMBL" id="HIR06159.1"/>
    </source>
</evidence>
<keyword evidence="2" id="KW-0732">Signal</keyword>
<organism evidence="3 4">
    <name type="scientific">Candidatus Copromonas faecavium</name>
    <name type="common">nom. illeg.</name>
    <dbReference type="NCBI Taxonomy" id="2840740"/>
    <lineage>
        <taxon>Bacteria</taxon>
        <taxon>Bacillati</taxon>
        <taxon>Bacillota</taxon>
        <taxon>Clostridia</taxon>
        <taxon>Lachnospirales</taxon>
        <taxon>Lachnospiraceae</taxon>
        <taxon>Candidatus Copromonas (nom. illeg.)</taxon>
    </lineage>
</organism>
<reference evidence="3" key="2">
    <citation type="journal article" date="2021" name="PeerJ">
        <title>Extensive microbial diversity within the chicken gut microbiome revealed by metagenomics and culture.</title>
        <authorList>
            <person name="Gilroy R."/>
            <person name="Ravi A."/>
            <person name="Getino M."/>
            <person name="Pursley I."/>
            <person name="Horton D.L."/>
            <person name="Alikhan N.F."/>
            <person name="Baker D."/>
            <person name="Gharbi K."/>
            <person name="Hall N."/>
            <person name="Watson M."/>
            <person name="Adriaenssens E.M."/>
            <person name="Foster-Nyarko E."/>
            <person name="Jarju S."/>
            <person name="Secka A."/>
            <person name="Antonio M."/>
            <person name="Oren A."/>
            <person name="Chaudhuri R.R."/>
            <person name="La Ragione R."/>
            <person name="Hildebrand F."/>
            <person name="Pallen M.J."/>
        </authorList>
    </citation>
    <scope>NUCLEOTIDE SEQUENCE</scope>
    <source>
        <strain evidence="3">CHK180-2868</strain>
    </source>
</reference>
<evidence type="ECO:0000256" key="2">
    <source>
        <dbReference type="SAM" id="SignalP"/>
    </source>
</evidence>
<dbReference type="EMBL" id="DVGC01000055">
    <property type="protein sequence ID" value="HIR06159.1"/>
    <property type="molecule type" value="Genomic_DNA"/>
</dbReference>
<evidence type="ECO:0000313" key="4">
    <source>
        <dbReference type="Proteomes" id="UP000824250"/>
    </source>
</evidence>
<keyword evidence="1" id="KW-0472">Membrane</keyword>
<gene>
    <name evidence="3" type="ORF">IAB28_09385</name>
</gene>
<evidence type="ECO:0008006" key="5">
    <source>
        <dbReference type="Google" id="ProtNLM"/>
    </source>
</evidence>
<keyword evidence="1" id="KW-1133">Transmembrane helix</keyword>
<name>A0A9D1A5L9_9FIRM</name>
<feature type="signal peptide" evidence="2">
    <location>
        <begin position="1"/>
        <end position="28"/>
    </location>
</feature>
<sequence length="632" mass="70668">MKKLGKKLLLWLLAACMIMGEAPVSAFADTTESAEEIPPVHEMDDDNEYVRVVIGKTPEVTIGKSDTISVQIMNMEDRDWVEAEVWIAPESDFKSHYSRDIEAAEDDDDQSDIVRDMKTTYPFEITDSLNRHYKLGHVKAGAKKTVNIRVNVKRDLEEGYYPVLLYISKRNRDEDALSGEFAKTVMVWAEVKESTGTSESDDDASEPVAFALGENQSTPWANYTEVMNFNVNMRNIGYKPAYDVRVEMELSEDITKFPFEINDGNYDRWLGNINPDQTVEVPYSMAIREDVKSGYFPIKFKIRYREQENGDFAAPIEDIFYVRVTGKDDDDELSADAGENERTKARLIVDGFETDPAVVYAGDEFTLKVRMKNASSDIMAENILFTFEPETVDNSPVFTTSNGSNSVVVNSLSPGAAEVLTMHFSSSPSAEQRSYTITINEQYDSPEFKNAKESVKIALGLKQQPRLNTGTVEIMPESIEVGGETNIMFPINNTGKVMLYNVTAIFEADSIQRTEAYVGNVEPGKSGNVDVMVAGTAPTMDDGKVKLTITYEDESGEVSSVEKEIQLYVTEPIPVDDMMDVGNMEDVEMEEEPPVYQKYMIPIGIGAAVLVIGIVVLVRRKKKKAGMDDEIL</sequence>
<dbReference type="PANTHER" id="PTHR35902">
    <property type="entry name" value="S-LAYER DOMAIN-LIKE PROTEIN-RELATED"/>
    <property type="match status" value="1"/>
</dbReference>
<feature type="chain" id="PRO_5038570416" description="CARDB domain-containing protein" evidence="2">
    <location>
        <begin position="29"/>
        <end position="632"/>
    </location>
</feature>
<protein>
    <recommendedName>
        <fullName evidence="5">CARDB domain-containing protein</fullName>
    </recommendedName>
</protein>
<dbReference type="PANTHER" id="PTHR35902:SF6">
    <property type="entry name" value="CONSERVED WITHIN P. AEROPHILUM"/>
    <property type="match status" value="1"/>
</dbReference>